<keyword evidence="1" id="KW-0812">Transmembrane</keyword>
<dbReference type="EMBL" id="AAHOUJ010000033">
    <property type="protein sequence ID" value="EBY7052058.1"/>
    <property type="molecule type" value="Genomic_DNA"/>
</dbReference>
<keyword evidence="1" id="KW-1133">Transmembrane helix</keyword>
<sequence>MMDYVSYFIGAYVLGYCLFSGIAYFKNLSSKII</sequence>
<gene>
    <name evidence="2" type="ORF">D5912_24535</name>
</gene>
<keyword evidence="2" id="KW-0946">Virion</keyword>
<comment type="caution">
    <text evidence="2">The sequence shown here is derived from an EMBL/GenBank/DDBJ whole genome shotgun (WGS) entry which is preliminary data.</text>
</comment>
<evidence type="ECO:0000313" key="2">
    <source>
        <dbReference type="EMBL" id="EBY7052058.1"/>
    </source>
</evidence>
<proteinExistence type="predicted"/>
<feature type="transmembrane region" description="Helical" evidence="1">
    <location>
        <begin position="6"/>
        <end position="25"/>
    </location>
</feature>
<keyword evidence="1" id="KW-0472">Membrane</keyword>
<dbReference type="AlphaFoldDB" id="A0A5X0DY48"/>
<accession>A0A5X0DY48</accession>
<evidence type="ECO:0000256" key="1">
    <source>
        <dbReference type="SAM" id="Phobius"/>
    </source>
</evidence>
<name>A0A5X0DY48_SALEN</name>
<organism evidence="2">
    <name type="scientific">Salmonella enteritidis</name>
    <dbReference type="NCBI Taxonomy" id="149539"/>
    <lineage>
        <taxon>Bacteria</taxon>
        <taxon>Pseudomonadati</taxon>
        <taxon>Pseudomonadota</taxon>
        <taxon>Gammaproteobacteria</taxon>
        <taxon>Enterobacterales</taxon>
        <taxon>Enterobacteriaceae</taxon>
        <taxon>Salmonella</taxon>
    </lineage>
</organism>
<reference evidence="2" key="1">
    <citation type="submission" date="2018-09" db="EMBL/GenBank/DDBJ databases">
        <authorList>
            <person name="Ashton P.M."/>
            <person name="Dallman T."/>
            <person name="Nair S."/>
            <person name="De Pinna E."/>
            <person name="Peters T."/>
            <person name="Grant K."/>
        </authorList>
    </citation>
    <scope>NUCLEOTIDE SEQUENCE</scope>
    <source>
        <strain evidence="2">574261</strain>
    </source>
</reference>
<keyword evidence="2" id="KW-0167">Capsid protein</keyword>
<protein>
    <submittedName>
        <fullName evidence="2">Phage coat protein</fullName>
    </submittedName>
</protein>